<evidence type="ECO:0000313" key="2">
    <source>
        <dbReference type="Proteomes" id="UP000249248"/>
    </source>
</evidence>
<accession>A0A2W1NSN1</accession>
<name>A0A2W1NSN1_9FLAO</name>
<dbReference type="RefSeq" id="WP_111062648.1">
    <property type="nucleotide sequence ID" value="NZ_JBHUCU010000027.1"/>
</dbReference>
<protein>
    <submittedName>
        <fullName evidence="1">Uncharacterized protein</fullName>
    </submittedName>
</protein>
<comment type="caution">
    <text evidence="1">The sequence shown here is derived from an EMBL/GenBank/DDBJ whole genome shotgun (WGS) entry which is preliminary data.</text>
</comment>
<sequence>MVKKITRKKSENEHKVVTVNAYENDYFYFLRQEHLRTYEVKYKPSAYDIYNTAENQEITDLIIFYIKEQIKAGYRYKSIIINTIEGGTTIAQKSQEYIHKVLYPFLLAQNIQNKLYCLGEEVISKLSITLTAETADSKKFNNQFFATHDACVHYIKNNL</sequence>
<gene>
    <name evidence="1" type="ORF">DNU06_07615</name>
</gene>
<evidence type="ECO:0000313" key="1">
    <source>
        <dbReference type="EMBL" id="PZE17688.1"/>
    </source>
</evidence>
<dbReference type="EMBL" id="QKSB01000003">
    <property type="protein sequence ID" value="PZE17688.1"/>
    <property type="molecule type" value="Genomic_DNA"/>
</dbReference>
<keyword evidence="2" id="KW-1185">Reference proteome</keyword>
<dbReference type="AlphaFoldDB" id="A0A2W1NSN1"/>
<proteinExistence type="predicted"/>
<reference evidence="1 2" key="1">
    <citation type="submission" date="2018-06" db="EMBL/GenBank/DDBJ databases">
        <title>The draft genome sequence of Crocinitomix sp. SM1701.</title>
        <authorList>
            <person name="Zhang X."/>
        </authorList>
    </citation>
    <scope>NUCLEOTIDE SEQUENCE [LARGE SCALE GENOMIC DNA]</scope>
    <source>
        <strain evidence="1 2">SM1701</strain>
    </source>
</reference>
<organism evidence="1 2">
    <name type="scientific">Putridiphycobacter roseus</name>
    <dbReference type="NCBI Taxonomy" id="2219161"/>
    <lineage>
        <taxon>Bacteria</taxon>
        <taxon>Pseudomonadati</taxon>
        <taxon>Bacteroidota</taxon>
        <taxon>Flavobacteriia</taxon>
        <taxon>Flavobacteriales</taxon>
        <taxon>Crocinitomicaceae</taxon>
        <taxon>Putridiphycobacter</taxon>
    </lineage>
</organism>
<dbReference type="Proteomes" id="UP000249248">
    <property type="component" value="Unassembled WGS sequence"/>
</dbReference>